<dbReference type="EMBL" id="SUMF01000001">
    <property type="protein sequence ID" value="TJZ78777.1"/>
    <property type="molecule type" value="Genomic_DNA"/>
</dbReference>
<proteinExistence type="predicted"/>
<organism evidence="1 2">
    <name type="scientific">Chitiniphilus eburneus</name>
    <dbReference type="NCBI Taxonomy" id="2571148"/>
    <lineage>
        <taxon>Bacteria</taxon>
        <taxon>Pseudomonadati</taxon>
        <taxon>Pseudomonadota</taxon>
        <taxon>Betaproteobacteria</taxon>
        <taxon>Neisseriales</taxon>
        <taxon>Chitinibacteraceae</taxon>
        <taxon>Chitiniphilus</taxon>
    </lineage>
</organism>
<evidence type="ECO:0000313" key="2">
    <source>
        <dbReference type="Proteomes" id="UP000310016"/>
    </source>
</evidence>
<comment type="caution">
    <text evidence="1">The sequence shown here is derived from an EMBL/GenBank/DDBJ whole genome shotgun (WGS) entry which is preliminary data.</text>
</comment>
<protein>
    <submittedName>
        <fullName evidence="1">Uncharacterized protein</fullName>
    </submittedName>
</protein>
<dbReference type="OrthoDB" id="8581789at2"/>
<dbReference type="AlphaFoldDB" id="A0A4U0QBN2"/>
<evidence type="ECO:0000313" key="1">
    <source>
        <dbReference type="EMBL" id="TJZ78777.1"/>
    </source>
</evidence>
<accession>A0A4U0QBN2</accession>
<sequence length="270" mass="30101">MSPLWIEHSAWLTRHEVLLASQGRPGNAAVKRQRGAIDNNADTAVMRLQQLLADAPRGPLKLDALQLILGGAWVRYAVVPWQEGLLKDRDWNNYAGLVFGRQFATSAESWRISVAPASYGKPRLAAAVDQGFYQTLAELARSQKLRLSGLMPVLTSAINRHHAKLKGRDFGFLLLEGEHATCAFRRESAWRGVVTLPNPMRDEAEPYALAALVRDAAMLAGQELPEQLYIASSEVRMFSGEVADFDVQWLGGIHTRFANRSDWEQGEVRR</sequence>
<dbReference type="Proteomes" id="UP000310016">
    <property type="component" value="Unassembled WGS sequence"/>
</dbReference>
<dbReference type="RefSeq" id="WP_136771292.1">
    <property type="nucleotide sequence ID" value="NZ_CP156074.1"/>
</dbReference>
<keyword evidence="2" id="KW-1185">Reference proteome</keyword>
<name>A0A4U0QBN2_9NEIS</name>
<reference evidence="1 2" key="1">
    <citation type="submission" date="2019-04" db="EMBL/GenBank/DDBJ databases">
        <title>Chitiniphilus eburnea sp. nov., a novel chitinolytic bacterium isolated from aquaculture sludge.</title>
        <authorList>
            <person name="Sheng M."/>
        </authorList>
    </citation>
    <scope>NUCLEOTIDE SEQUENCE [LARGE SCALE GENOMIC DNA]</scope>
    <source>
        <strain evidence="1 2">HX-2-15</strain>
    </source>
</reference>
<gene>
    <name evidence="1" type="ORF">FAZ21_00340</name>
</gene>